<dbReference type="AlphaFoldDB" id="A0A6P6DGM2"/>
<reference evidence="2" key="1">
    <citation type="submission" date="2025-08" db="UniProtKB">
        <authorList>
            <consortium name="RefSeq"/>
        </authorList>
    </citation>
    <scope>IDENTIFICATION</scope>
</reference>
<evidence type="ECO:0000313" key="1">
    <source>
        <dbReference type="Proteomes" id="UP000515203"/>
    </source>
</evidence>
<name>A0A6P6DGM2_OCTDE</name>
<protein>
    <submittedName>
        <fullName evidence="2">SLC35A4 upstream open reading frame protein isoform X2</fullName>
    </submittedName>
</protein>
<dbReference type="Proteomes" id="UP000515203">
    <property type="component" value="Unplaced"/>
</dbReference>
<accession>A0A6P6DGM2</accession>
<proteinExistence type="predicted"/>
<organism evidence="1 2">
    <name type="scientific">Octodon degus</name>
    <name type="common">Degu</name>
    <name type="synonym">Sciurus degus</name>
    <dbReference type="NCBI Taxonomy" id="10160"/>
    <lineage>
        <taxon>Eukaryota</taxon>
        <taxon>Metazoa</taxon>
        <taxon>Chordata</taxon>
        <taxon>Craniata</taxon>
        <taxon>Vertebrata</taxon>
        <taxon>Euteleostomi</taxon>
        <taxon>Mammalia</taxon>
        <taxon>Eutheria</taxon>
        <taxon>Euarchontoglires</taxon>
        <taxon>Glires</taxon>
        <taxon>Rodentia</taxon>
        <taxon>Hystricomorpha</taxon>
        <taxon>Octodontidae</taxon>
        <taxon>Octodon</taxon>
    </lineage>
</organism>
<gene>
    <name evidence="2" type="primary">LOC111813170</name>
</gene>
<dbReference type="RefSeq" id="XP_023559165.1">
    <property type="nucleotide sequence ID" value="XM_023703397.1"/>
</dbReference>
<dbReference type="GeneID" id="111813170"/>
<evidence type="ECO:0000313" key="2">
    <source>
        <dbReference type="RefSeq" id="XP_023559165.1"/>
    </source>
</evidence>
<keyword evidence="1" id="KW-1185">Reference proteome</keyword>
<sequence length="84" mass="9368">MADDKDSLPKLKDLAFLKNQLERLQQRVEDEVNTGVGQRLYSGLSAYTLDFFLAWLHETDPVTLVLSPLPFPAQTVGCATDSDL</sequence>